<dbReference type="Proteomes" id="UP001489333">
    <property type="component" value="Unassembled WGS sequence"/>
</dbReference>
<comment type="caution">
    <text evidence="1">The sequence shown here is derived from an EMBL/GenBank/DDBJ whole genome shotgun (WGS) entry which is preliminary data.</text>
</comment>
<sequence length="156" mass="18230">MLKEYVHRFRNALVKAAELESYRLYKLGRWNELNSFPFGSCDIASNFLAMYLKEKGIESKIIWCGNALEQYSSVKSHVWLEVDDTFIDITISQFPEYDNNRIHICKKNSPTMLMEIYKHCKELGHHNYQEREIQLNSASESGQPLYEEIKKLADGG</sequence>
<keyword evidence="2" id="KW-1185">Reference proteome</keyword>
<evidence type="ECO:0008006" key="3">
    <source>
        <dbReference type="Google" id="ProtNLM"/>
    </source>
</evidence>
<dbReference type="EMBL" id="JBCHKU010000022">
    <property type="protein sequence ID" value="MEM6249959.1"/>
    <property type="molecule type" value="Genomic_DNA"/>
</dbReference>
<proteinExistence type="predicted"/>
<gene>
    <name evidence="1" type="ORF">AAGS29_15260</name>
</gene>
<protein>
    <recommendedName>
        <fullName evidence="3">Microcin J25-processing protein McjB C-terminal domain-containing protein</fullName>
    </recommendedName>
</protein>
<reference evidence="1 2" key="1">
    <citation type="submission" date="2024-04" db="EMBL/GenBank/DDBJ databases">
        <title>Novel Shewanella species isolated from Baltic Sea sediments.</title>
        <authorList>
            <person name="Martin-Rodriguez A.J."/>
            <person name="Fernandez-Juarez V."/>
            <person name="Valeriano V.D."/>
            <person name="Mihindukulasooriya I."/>
            <person name="Ceresnova L."/>
            <person name="Joffre E."/>
            <person name="Jensie-Markopoulos S."/>
            <person name="Moore E.R.B."/>
            <person name="Sjoling A."/>
        </authorList>
    </citation>
    <scope>NUCLEOTIDE SEQUENCE [LARGE SCALE GENOMIC DNA]</scope>
    <source>
        <strain evidence="1 2">VAX-SP0-0CM-1</strain>
    </source>
</reference>
<accession>A0ABU9UUP4</accession>
<evidence type="ECO:0000313" key="2">
    <source>
        <dbReference type="Proteomes" id="UP001489333"/>
    </source>
</evidence>
<organism evidence="1 2">
    <name type="scientific">Shewanella vaxholmensis</name>
    <dbReference type="NCBI Taxonomy" id="3063535"/>
    <lineage>
        <taxon>Bacteria</taxon>
        <taxon>Pseudomonadati</taxon>
        <taxon>Pseudomonadota</taxon>
        <taxon>Gammaproteobacteria</taxon>
        <taxon>Alteromonadales</taxon>
        <taxon>Shewanellaceae</taxon>
        <taxon>Shewanella</taxon>
    </lineage>
</organism>
<dbReference type="RefSeq" id="WP_107947159.1">
    <property type="nucleotide sequence ID" value="NZ_JAUOEV010000022.1"/>
</dbReference>
<name>A0ABU9UUP4_9GAMM</name>
<evidence type="ECO:0000313" key="1">
    <source>
        <dbReference type="EMBL" id="MEM6249959.1"/>
    </source>
</evidence>